<evidence type="ECO:0000256" key="4">
    <source>
        <dbReference type="SAM" id="MobiDB-lite"/>
    </source>
</evidence>
<dbReference type="Proteomes" id="UP001558652">
    <property type="component" value="Unassembled WGS sequence"/>
</dbReference>
<evidence type="ECO:0000256" key="2">
    <source>
        <dbReference type="ARBA" id="ARBA00005907"/>
    </source>
</evidence>
<dbReference type="InterPro" id="IPR005343">
    <property type="entry name" value="Noc2"/>
</dbReference>
<dbReference type="PANTHER" id="PTHR12687:SF4">
    <property type="entry name" value="NUCLEOLAR COMPLEX PROTEIN 2 HOMOLOG"/>
    <property type="match status" value="1"/>
</dbReference>
<proteinExistence type="inferred from homology"/>
<evidence type="ECO:0008006" key="7">
    <source>
        <dbReference type="Google" id="ProtNLM"/>
    </source>
</evidence>
<dbReference type="AlphaFoldDB" id="A0ABD0Y3C7"/>
<feature type="region of interest" description="Disordered" evidence="4">
    <location>
        <begin position="117"/>
        <end position="160"/>
    </location>
</feature>
<keyword evidence="3" id="KW-0539">Nucleus</keyword>
<feature type="compositionally biased region" description="Basic and acidic residues" evidence="4">
    <location>
        <begin position="88"/>
        <end position="102"/>
    </location>
</feature>
<evidence type="ECO:0000313" key="5">
    <source>
        <dbReference type="EMBL" id="KAL1121946.1"/>
    </source>
</evidence>
<reference evidence="5 6" key="1">
    <citation type="submission" date="2024-07" db="EMBL/GenBank/DDBJ databases">
        <title>Chromosome-level genome assembly of the water stick insect Ranatra chinensis (Heteroptera: Nepidae).</title>
        <authorList>
            <person name="Liu X."/>
        </authorList>
    </citation>
    <scope>NUCLEOTIDE SEQUENCE [LARGE SCALE GENOMIC DNA]</scope>
    <source>
        <strain evidence="5">Cailab_2021Rc</strain>
        <tissue evidence="5">Muscle</tissue>
    </source>
</reference>
<dbReference type="Pfam" id="PF03715">
    <property type="entry name" value="Noc2"/>
    <property type="match status" value="1"/>
</dbReference>
<sequence>MKNKMVQKRKQHKSAAKMSPKPQENSEGEGCEEMEEESVFENNDILEEESNEEMEEEEGEDEDEEEGGEDEEDEKAEDDSDSDSLDEGTEHKKALSKLKQSDPEFYKYLEENDRKLLQFNVSDSDDDQEDEEDEEMLHKPPTSLEVDSEESDFEDGKSTKSGKVITLAMVEEWRKDLIENPSKESLEKAVDGFHAALDRVTGDDTSVMRVDSSAVFNSVIETCVMHLQPAVSSFLKLSPANLKNPEKAKKWNKVKTLLVSYFTDLLKLLGGVASEHIISVLLKHLHTFCPFLPHFGKLSKLALKRLTTLWSTGEETVRVLAFLCIVRMTTSNKSNALLNTTLKMMYIAYIRSSKFLSINNIAQVNFMRTSLSNLFALDPALSYQHAFLYIRQLAIHLRNAVSVHKKENFQAVYNWQYMHSLRLWVDLLCATGENCELRQLLYPVVQIIIGCMKLIPTAQYVPLRFHCVQLLIKLGRETDVHIPVLPFILKALSCVDLNKQSKKVSMKPFDLTCILRMSKGAMLENAFPDAIVENVYNLLVEATSSQAHKINFPDLVLPLTFQLRAFLKDCKVSKYTSKLKQILTKIEENSKFVNTERNKLVLNLLEAEKIKAFEANMLATGTPLGKFAEQWRKVHVLQRMKRATEKAKVSGLFNFF</sequence>
<organism evidence="5 6">
    <name type="scientific">Ranatra chinensis</name>
    <dbReference type="NCBI Taxonomy" id="642074"/>
    <lineage>
        <taxon>Eukaryota</taxon>
        <taxon>Metazoa</taxon>
        <taxon>Ecdysozoa</taxon>
        <taxon>Arthropoda</taxon>
        <taxon>Hexapoda</taxon>
        <taxon>Insecta</taxon>
        <taxon>Pterygota</taxon>
        <taxon>Neoptera</taxon>
        <taxon>Paraneoptera</taxon>
        <taxon>Hemiptera</taxon>
        <taxon>Heteroptera</taxon>
        <taxon>Panheteroptera</taxon>
        <taxon>Nepomorpha</taxon>
        <taxon>Nepidae</taxon>
        <taxon>Ranatrinae</taxon>
        <taxon>Ranatra</taxon>
    </lineage>
</organism>
<accession>A0ABD0Y3C7</accession>
<keyword evidence="6" id="KW-1185">Reference proteome</keyword>
<protein>
    <recommendedName>
        <fullName evidence="7">Nucleolar complex protein 2 homolog</fullName>
    </recommendedName>
</protein>
<comment type="similarity">
    <text evidence="2">Belongs to the NOC2 family.</text>
</comment>
<evidence type="ECO:0000256" key="3">
    <source>
        <dbReference type="ARBA" id="ARBA00023242"/>
    </source>
</evidence>
<feature type="region of interest" description="Disordered" evidence="4">
    <location>
        <begin position="1"/>
        <end position="102"/>
    </location>
</feature>
<feature type="compositionally biased region" description="Acidic residues" evidence="4">
    <location>
        <begin position="26"/>
        <end position="87"/>
    </location>
</feature>
<evidence type="ECO:0000256" key="1">
    <source>
        <dbReference type="ARBA" id="ARBA00004123"/>
    </source>
</evidence>
<feature type="compositionally biased region" description="Basic residues" evidence="4">
    <location>
        <begin position="1"/>
        <end position="15"/>
    </location>
</feature>
<name>A0ABD0Y3C7_9HEMI</name>
<feature type="compositionally biased region" description="Acidic residues" evidence="4">
    <location>
        <begin position="123"/>
        <end position="135"/>
    </location>
</feature>
<gene>
    <name evidence="5" type="ORF">AAG570_003354</name>
</gene>
<dbReference type="PANTHER" id="PTHR12687">
    <property type="entry name" value="NUCLEOLAR COMPLEX 2 AND RAD4-RELATED"/>
    <property type="match status" value="1"/>
</dbReference>
<evidence type="ECO:0000313" key="6">
    <source>
        <dbReference type="Proteomes" id="UP001558652"/>
    </source>
</evidence>
<comment type="subcellular location">
    <subcellularLocation>
        <location evidence="1">Nucleus</location>
    </subcellularLocation>
</comment>
<dbReference type="GO" id="GO:0005634">
    <property type="term" value="C:nucleus"/>
    <property type="evidence" value="ECO:0007669"/>
    <property type="project" value="UniProtKB-SubCell"/>
</dbReference>
<comment type="caution">
    <text evidence="5">The sequence shown here is derived from an EMBL/GenBank/DDBJ whole genome shotgun (WGS) entry which is preliminary data.</text>
</comment>
<dbReference type="EMBL" id="JBFDAA010000014">
    <property type="protein sequence ID" value="KAL1121946.1"/>
    <property type="molecule type" value="Genomic_DNA"/>
</dbReference>